<keyword evidence="2" id="KW-0472">Membrane</keyword>
<dbReference type="GO" id="GO:0005509">
    <property type="term" value="F:calcium ion binding"/>
    <property type="evidence" value="ECO:0007669"/>
    <property type="project" value="InterPro"/>
</dbReference>
<evidence type="ECO:0000313" key="5">
    <source>
        <dbReference type="Proteomes" id="UP000674318"/>
    </source>
</evidence>
<dbReference type="OrthoDB" id="2016540at2759"/>
<evidence type="ECO:0000313" key="4">
    <source>
        <dbReference type="EMBL" id="KAG5500397.1"/>
    </source>
</evidence>
<dbReference type="RefSeq" id="XP_067755731.1">
    <property type="nucleotide sequence ID" value="XM_067899492.1"/>
</dbReference>
<organism evidence="4 5">
    <name type="scientific">Porcisia hertigi</name>
    <dbReference type="NCBI Taxonomy" id="2761500"/>
    <lineage>
        <taxon>Eukaryota</taxon>
        <taxon>Discoba</taxon>
        <taxon>Euglenozoa</taxon>
        <taxon>Kinetoplastea</taxon>
        <taxon>Metakinetoplastina</taxon>
        <taxon>Trypanosomatida</taxon>
        <taxon>Trypanosomatidae</taxon>
        <taxon>Leishmaniinae</taxon>
        <taxon>Porcisia</taxon>
    </lineage>
</organism>
<evidence type="ECO:0000256" key="1">
    <source>
        <dbReference type="ARBA" id="ARBA00022837"/>
    </source>
</evidence>
<dbReference type="GeneID" id="94289569"/>
<dbReference type="AlphaFoldDB" id="A0A836HI89"/>
<dbReference type="PROSITE" id="PS50222">
    <property type="entry name" value="EF_HAND_2"/>
    <property type="match status" value="1"/>
</dbReference>
<sequence>MSSELKLAQEILSGERQSIGLLRQPIHTTLLFFSYSIHGAAHYAKVVIRKPLVYSLLLPLIVILCLVSYYVTASPAVAVFSAFDLNKDGQVTTSEVESYYTTVLNQRGSDSDNDTGARIFGTRTTVNVDEFSEWWQSNAVDAQQYYAAVAHGWWREMEYALADALYWVVLGVLSSIGFGTGMHSGLLFLFPHIYRTCAAVQSCGNANFWTYPTNFFYGPRERLFVCFAPESNPGMAAGRISLVQYLAKVVPACMLWGAGTALGEVPPYALSYAAALQGRHEDDLQESAAAYDMMSLATNWTLQKVRRYGFWAILLLAAWPNMAYDLCGMACGQFLMPFSTFFFATLIGKAVIKVNLQAIFFIVLFSGDVIERLMQRIGAGAAVVLPAFFQVEAATEKALLAVVRARESIAKRAKGSDSFSTAAEVEESASFLMQAMHWFVMGSVVWFGKSIVESFALSEQERRDKDTISELEKALRRRHQSPGPVTTLELQELLAAAKSAAQRSEDGSVSALMSYPRLLLALATGLIAWGLFNHQSGASSFGLTLVLHYFLDRQISANWAVSQGTRRALRAALLAAVLYLYV</sequence>
<evidence type="ECO:0000259" key="3">
    <source>
        <dbReference type="PROSITE" id="PS50222"/>
    </source>
</evidence>
<dbReference type="InterPro" id="IPR002048">
    <property type="entry name" value="EF_hand_dom"/>
</dbReference>
<dbReference type="Pfam" id="PF09335">
    <property type="entry name" value="VTT_dom"/>
    <property type="match status" value="1"/>
</dbReference>
<dbReference type="EMBL" id="JAFJZO010000028">
    <property type="protein sequence ID" value="KAG5500397.1"/>
    <property type="molecule type" value="Genomic_DNA"/>
</dbReference>
<name>A0A836HI89_9TRYP</name>
<dbReference type="Proteomes" id="UP000674318">
    <property type="component" value="Chromosome 28"/>
</dbReference>
<evidence type="ECO:0000256" key="2">
    <source>
        <dbReference type="SAM" id="Phobius"/>
    </source>
</evidence>
<dbReference type="PROSITE" id="PS00018">
    <property type="entry name" value="EF_HAND_1"/>
    <property type="match status" value="1"/>
</dbReference>
<protein>
    <recommendedName>
        <fullName evidence="3">EF-hand domain-containing protein</fullName>
    </recommendedName>
</protein>
<dbReference type="InterPro" id="IPR011992">
    <property type="entry name" value="EF-hand-dom_pair"/>
</dbReference>
<accession>A0A836HI89</accession>
<keyword evidence="2" id="KW-1133">Transmembrane helix</keyword>
<dbReference type="SUPFAM" id="SSF47473">
    <property type="entry name" value="EF-hand"/>
    <property type="match status" value="1"/>
</dbReference>
<keyword evidence="1" id="KW-0106">Calcium</keyword>
<keyword evidence="5" id="KW-1185">Reference proteome</keyword>
<dbReference type="InterPro" id="IPR018247">
    <property type="entry name" value="EF_Hand_1_Ca_BS"/>
</dbReference>
<dbReference type="KEGG" id="phet:94289569"/>
<proteinExistence type="predicted"/>
<feature type="transmembrane region" description="Helical" evidence="2">
    <location>
        <begin position="308"/>
        <end position="335"/>
    </location>
</feature>
<dbReference type="InterPro" id="IPR032816">
    <property type="entry name" value="VTT_dom"/>
</dbReference>
<feature type="transmembrane region" description="Helical" evidence="2">
    <location>
        <begin position="341"/>
        <end position="366"/>
    </location>
</feature>
<reference evidence="4 5" key="1">
    <citation type="submission" date="2021-02" db="EMBL/GenBank/DDBJ databases">
        <title>Porcisia hertigi Genome sequencing and assembly.</title>
        <authorList>
            <person name="Almutairi H."/>
            <person name="Gatherer D."/>
        </authorList>
    </citation>
    <scope>NUCLEOTIDE SEQUENCE [LARGE SCALE GENOMIC DNA]</scope>
    <source>
        <strain evidence="4 5">C119</strain>
    </source>
</reference>
<keyword evidence="2" id="KW-0812">Transmembrane</keyword>
<feature type="transmembrane region" description="Helical" evidence="2">
    <location>
        <begin position="164"/>
        <end position="190"/>
    </location>
</feature>
<comment type="caution">
    <text evidence="4">The sequence shown here is derived from an EMBL/GenBank/DDBJ whole genome shotgun (WGS) entry which is preliminary data.</text>
</comment>
<feature type="domain" description="EF-hand" evidence="3">
    <location>
        <begin position="71"/>
        <end position="106"/>
    </location>
</feature>
<gene>
    <name evidence="4" type="ORF">JKF63_03489</name>
</gene>
<feature type="transmembrane region" description="Helical" evidence="2">
    <location>
        <begin position="52"/>
        <end position="71"/>
    </location>
</feature>